<protein>
    <submittedName>
        <fullName evidence="1">Uncharacterized protein</fullName>
    </submittedName>
</protein>
<dbReference type="EMBL" id="BLWC01000001">
    <property type="protein sequence ID" value="GFM99316.1"/>
    <property type="molecule type" value="Genomic_DNA"/>
</dbReference>
<sequence>MGSSSSGPRGHGKPQGCGRAVLQQVDAALGQRDIDEDAEELAVDGAAVCLVREDPAAHRVVVERLVQDSHDLVPVPLVRLPYAYIHALLPLLHATSTIVRNPRVGRGGGPREVSGRGG</sequence>
<evidence type="ECO:0000313" key="1">
    <source>
        <dbReference type="EMBL" id="GFM99316.1"/>
    </source>
</evidence>
<dbReference type="AlphaFoldDB" id="A0A7J0CC78"/>
<proteinExistence type="predicted"/>
<evidence type="ECO:0000313" key="2">
    <source>
        <dbReference type="Proteomes" id="UP000498980"/>
    </source>
</evidence>
<name>A0A7J0CC78_9ACTN</name>
<organism evidence="1 2">
    <name type="scientific">Streptomyces fulvorobeus</name>
    <dbReference type="NCBI Taxonomy" id="284028"/>
    <lineage>
        <taxon>Bacteria</taxon>
        <taxon>Bacillati</taxon>
        <taxon>Actinomycetota</taxon>
        <taxon>Actinomycetes</taxon>
        <taxon>Kitasatosporales</taxon>
        <taxon>Streptomycetaceae</taxon>
        <taxon>Streptomyces</taxon>
    </lineage>
</organism>
<reference evidence="1 2" key="1">
    <citation type="submission" date="2020-05" db="EMBL/GenBank/DDBJ databases">
        <title>Whole genome shotgun sequence of Streptomyces fulvorobeus NBRC 15897.</title>
        <authorList>
            <person name="Komaki H."/>
            <person name="Tamura T."/>
        </authorList>
    </citation>
    <scope>NUCLEOTIDE SEQUENCE [LARGE SCALE GENOMIC DNA]</scope>
    <source>
        <strain evidence="1 2">NBRC 15897</strain>
    </source>
</reference>
<dbReference type="Proteomes" id="UP000498980">
    <property type="component" value="Unassembled WGS sequence"/>
</dbReference>
<gene>
    <name evidence="1" type="ORF">Sfulv_41270</name>
</gene>
<accession>A0A7J0CC78</accession>
<keyword evidence="2" id="KW-1185">Reference proteome</keyword>
<comment type="caution">
    <text evidence="1">The sequence shown here is derived from an EMBL/GenBank/DDBJ whole genome shotgun (WGS) entry which is preliminary data.</text>
</comment>